<dbReference type="InterPro" id="IPR013321">
    <property type="entry name" value="Arc_rbn_hlx_hlx"/>
</dbReference>
<dbReference type="CDD" id="cd22231">
    <property type="entry name" value="RHH_NikR_HicB-like"/>
    <property type="match status" value="1"/>
</dbReference>
<feature type="domain" description="Ribbon-helix-helix protein CopG" evidence="1">
    <location>
        <begin position="4"/>
        <end position="38"/>
    </location>
</feature>
<evidence type="ECO:0000313" key="2">
    <source>
        <dbReference type="EMBL" id="KPO11068.1"/>
    </source>
</evidence>
<evidence type="ECO:0000313" key="3">
    <source>
        <dbReference type="Proteomes" id="UP000050556"/>
    </source>
</evidence>
<gene>
    <name evidence="2" type="ORF">ACU57_13935</name>
</gene>
<dbReference type="GO" id="GO:0043565">
    <property type="term" value="F:sequence-specific DNA binding"/>
    <property type="evidence" value="ECO:0007669"/>
    <property type="project" value="UniProtKB-ARBA"/>
</dbReference>
<accession>A0A0P7LLB0</accession>
<comment type="caution">
    <text evidence="2">The sequence shown here is derived from an EMBL/GenBank/DDBJ whole genome shotgun (WGS) entry which is preliminary data.</text>
</comment>
<protein>
    <recommendedName>
        <fullName evidence="1">Ribbon-helix-helix protein CopG domain-containing protein</fullName>
    </recommendedName>
</protein>
<dbReference type="PATRIC" id="fig|562.7813.peg.256"/>
<dbReference type="InterPro" id="IPR002145">
    <property type="entry name" value="CopG"/>
</dbReference>
<reference evidence="2 3" key="1">
    <citation type="journal article" date="2015" name="Front. Microbiol.">
        <title>Genetic determinants of heat resistance in Escherichia coli.</title>
        <authorList>
            <person name="Mercer R.G."/>
            <person name="Zheng J."/>
            <person name="Garcia-Hernandez R."/>
            <person name="Ruan L."/>
            <person name="Ganzle M.G."/>
            <person name="McMullen L.M."/>
        </authorList>
    </citation>
    <scope>NUCLEOTIDE SEQUENCE [LARGE SCALE GENOMIC DNA]</scope>
    <source>
        <strain evidence="2 3">AW1.3</strain>
    </source>
</reference>
<proteinExistence type="predicted"/>
<dbReference type="GO" id="GO:0006355">
    <property type="term" value="P:regulation of DNA-templated transcription"/>
    <property type="evidence" value="ECO:0007669"/>
    <property type="project" value="InterPro"/>
</dbReference>
<name>A0A0P7LLB0_ECOLX</name>
<dbReference type="Pfam" id="PF01402">
    <property type="entry name" value="RHH_1"/>
    <property type="match status" value="1"/>
</dbReference>
<organism evidence="2 3">
    <name type="scientific">Escherichia coli</name>
    <dbReference type="NCBI Taxonomy" id="562"/>
    <lineage>
        <taxon>Bacteria</taxon>
        <taxon>Pseudomonadati</taxon>
        <taxon>Pseudomonadota</taxon>
        <taxon>Gammaproteobacteria</taxon>
        <taxon>Enterobacterales</taxon>
        <taxon>Enterobacteriaceae</taxon>
        <taxon>Escherichia</taxon>
    </lineage>
</organism>
<dbReference type="EMBL" id="LDYI01000101">
    <property type="protein sequence ID" value="KPO11068.1"/>
    <property type="molecule type" value="Genomic_DNA"/>
</dbReference>
<dbReference type="Gene3D" id="1.10.1220.10">
    <property type="entry name" value="Met repressor-like"/>
    <property type="match status" value="1"/>
</dbReference>
<evidence type="ECO:0000259" key="1">
    <source>
        <dbReference type="Pfam" id="PF01402"/>
    </source>
</evidence>
<dbReference type="RefSeq" id="WP_064762508.1">
    <property type="nucleotide sequence ID" value="NZ_LDYI01000101.1"/>
</dbReference>
<dbReference type="Proteomes" id="UP000050556">
    <property type="component" value="Unassembled WGS sequence"/>
</dbReference>
<dbReference type="AlphaFoldDB" id="A0A0P7LLB0"/>
<sequence length="147" mass="16573">MIAVSLPDDLLAKLDDVVAKTGKKRSYLIRESLSIYLESIEHMNTDKKVELKTSKPFYETLIEEFKESTELVTDARKSPFTMFSDNGKLYVLNAKGNTRALDESSVNKFFDAFKATGSASPISYHDITFNSSYLLAALKNLMEREAL</sequence>